<dbReference type="PANTHER" id="PTHR45856">
    <property type="entry name" value="ALPHA/BETA-HYDROLASES SUPERFAMILY PROTEIN"/>
    <property type="match status" value="1"/>
</dbReference>
<protein>
    <recommendedName>
        <fullName evidence="2">Fungal lipase-type domain-containing protein</fullName>
    </recommendedName>
</protein>
<evidence type="ECO:0000313" key="4">
    <source>
        <dbReference type="Proteomes" id="UP000466848"/>
    </source>
</evidence>
<dbReference type="RefSeq" id="WP_163064987.1">
    <property type="nucleotide sequence ID" value="NZ_CP048649.1"/>
</dbReference>
<dbReference type="InterPro" id="IPR051218">
    <property type="entry name" value="Sec_MonoDiacylglyc_Lipase"/>
</dbReference>
<dbReference type="GO" id="GO:0006629">
    <property type="term" value="P:lipid metabolic process"/>
    <property type="evidence" value="ECO:0007669"/>
    <property type="project" value="InterPro"/>
</dbReference>
<dbReference type="SUPFAM" id="SSF53474">
    <property type="entry name" value="alpha/beta-Hydrolases"/>
    <property type="match status" value="1"/>
</dbReference>
<gene>
    <name evidence="3" type="ORF">Ami103574_01520</name>
</gene>
<feature type="domain" description="Fungal lipase-type" evidence="2">
    <location>
        <begin position="125"/>
        <end position="250"/>
    </location>
</feature>
<reference evidence="3 4" key="1">
    <citation type="submission" date="2020-02" db="EMBL/GenBank/DDBJ databases">
        <authorList>
            <person name="Kim Y.B."/>
            <person name="Roh S.W."/>
        </authorList>
    </citation>
    <scope>NUCLEOTIDE SEQUENCE [LARGE SCALE GENOMIC DNA]</scope>
    <source>
        <strain evidence="3 4">DSM 103574</strain>
    </source>
</reference>
<evidence type="ECO:0000259" key="2">
    <source>
        <dbReference type="Pfam" id="PF01764"/>
    </source>
</evidence>
<evidence type="ECO:0000313" key="3">
    <source>
        <dbReference type="EMBL" id="QIB68067.1"/>
    </source>
</evidence>
<accession>A0A858BRA8</accession>
<keyword evidence="4" id="KW-1185">Reference proteome</keyword>
<organism evidence="3 4">
    <name type="scientific">Aminipila butyrica</name>
    <dbReference type="NCBI Taxonomy" id="433296"/>
    <lineage>
        <taxon>Bacteria</taxon>
        <taxon>Bacillati</taxon>
        <taxon>Bacillota</taxon>
        <taxon>Clostridia</taxon>
        <taxon>Peptostreptococcales</taxon>
        <taxon>Anaerovoracaceae</taxon>
        <taxon>Aminipila</taxon>
    </lineage>
</organism>
<dbReference type="AlphaFoldDB" id="A0A858BRA8"/>
<dbReference type="CDD" id="cd00519">
    <property type="entry name" value="Lipase_3"/>
    <property type="match status" value="1"/>
</dbReference>
<dbReference type="KEGG" id="abut:Ami103574_01520"/>
<keyword evidence="1" id="KW-0732">Signal</keyword>
<dbReference type="Pfam" id="PF01764">
    <property type="entry name" value="Lipase_3"/>
    <property type="match status" value="1"/>
</dbReference>
<dbReference type="Gene3D" id="3.40.50.1820">
    <property type="entry name" value="alpha/beta hydrolase"/>
    <property type="match status" value="1"/>
</dbReference>
<evidence type="ECO:0000256" key="1">
    <source>
        <dbReference type="SAM" id="SignalP"/>
    </source>
</evidence>
<name>A0A858BRA8_9FIRM</name>
<dbReference type="Proteomes" id="UP000466848">
    <property type="component" value="Chromosome"/>
</dbReference>
<dbReference type="PANTHER" id="PTHR45856:SF24">
    <property type="entry name" value="FUNGAL LIPASE-LIKE DOMAIN-CONTAINING PROTEIN"/>
    <property type="match status" value="1"/>
</dbReference>
<proteinExistence type="predicted"/>
<sequence length="354" mass="38502">MKPINSLFFIIAVVLLVTSTTGTAEAMASATSASGRSWETELFTQPSQEFNLDLAKFSLNLSAAAYGDTNENMLRTLISYGFIPDTAYSTNSYKKSGLSGNDTAAYTFAHQPISIGSKDYTLVAVVIRGTSGEAEWLSNFNINNSGNSPLVHEGFKNATDVLSSSLNQYMDDLALDRTRTKFLITGHSRGAAIANLLAADLSGTERWADASNIYAYTFATPNVAKINENPYLNIFNDVNPADIVTEVPLAKWGYSRYGVSYDLPEPNQLPASELAATRLLLEKLITLAPTVEDFYKAKSSLLFLQENLRTPSTNTIGAHAPQSYMANLNAANPAVLSARIFELQLQLLPNTSYI</sequence>
<dbReference type="InterPro" id="IPR029058">
    <property type="entry name" value="AB_hydrolase_fold"/>
</dbReference>
<dbReference type="InterPro" id="IPR002921">
    <property type="entry name" value="Fungal_lipase-type"/>
</dbReference>
<feature type="chain" id="PRO_5038385559" description="Fungal lipase-type domain-containing protein" evidence="1">
    <location>
        <begin position="25"/>
        <end position="354"/>
    </location>
</feature>
<dbReference type="EMBL" id="CP048649">
    <property type="protein sequence ID" value="QIB68067.1"/>
    <property type="molecule type" value="Genomic_DNA"/>
</dbReference>
<feature type="signal peptide" evidence="1">
    <location>
        <begin position="1"/>
        <end position="24"/>
    </location>
</feature>